<proteinExistence type="predicted"/>
<reference evidence="1 2" key="1">
    <citation type="journal article" date="2006" name="Proc. Natl. Acad. Sci. U.S.A.">
        <title>Comparative genomics of the lactic acid bacteria.</title>
        <authorList>
            <person name="Makarova K."/>
            <person name="Slesarev A."/>
            <person name="Wolf Y."/>
            <person name="Sorokin A."/>
            <person name="Mirkin B."/>
            <person name="Koonin E."/>
            <person name="Pavlov A."/>
            <person name="Pavlova N."/>
            <person name="Karamychev V."/>
            <person name="Polouchine N."/>
            <person name="Shakhova V."/>
            <person name="Grigoriev I."/>
            <person name="Lou Y."/>
            <person name="Rohksar D."/>
            <person name="Lucas S."/>
            <person name="Huang K."/>
            <person name="Goodstein D.M."/>
            <person name="Hawkins T."/>
            <person name="Plengvidhya V."/>
            <person name="Welker D."/>
            <person name="Hughes J."/>
            <person name="Goh Y."/>
            <person name="Benson A."/>
            <person name="Baldwin K."/>
            <person name="Lee J.H."/>
            <person name="Diaz-Muniz I."/>
            <person name="Dosti B."/>
            <person name="Smeianov V."/>
            <person name="Wechter W."/>
            <person name="Barabote R."/>
            <person name="Lorca G."/>
            <person name="Altermann E."/>
            <person name="Barrangou R."/>
            <person name="Ganesan B."/>
            <person name="Xie Y."/>
            <person name="Rawsthorne H."/>
            <person name="Tamir D."/>
            <person name="Parker C."/>
            <person name="Breidt F."/>
            <person name="Broadbent J."/>
            <person name="Hutkins R."/>
            <person name="O'Sullivan D."/>
            <person name="Steele J."/>
            <person name="Unlu G."/>
            <person name="Saier M."/>
            <person name="Klaenhammer T."/>
            <person name="Richardson P."/>
            <person name="Kozyavkin S."/>
            <person name="Weimer B."/>
            <person name="Mills D."/>
        </authorList>
    </citation>
    <scope>NUCLEOTIDE SEQUENCE [LARGE SCALE GENOMIC DNA]</scope>
    <source>
        <strain evidence="2">ATCC 33323 / DSM 20243 / BCRC 14619 / CIP 102991 / JCM 1131 / KCTC 3163 / NCIMB 11718 / NCTC 13722 / AM63</strain>
    </source>
</reference>
<dbReference type="AlphaFoldDB" id="A0A805Z145"/>
<evidence type="ECO:0000313" key="2">
    <source>
        <dbReference type="Proteomes" id="UP000000664"/>
    </source>
</evidence>
<name>A0A805Z145_LACGA</name>
<protein>
    <submittedName>
        <fullName evidence="1">Uncharacterized protein</fullName>
    </submittedName>
</protein>
<dbReference type="Proteomes" id="UP000000664">
    <property type="component" value="Chromosome"/>
</dbReference>
<evidence type="ECO:0000313" key="1">
    <source>
        <dbReference type="EMBL" id="ABJ60624.1"/>
    </source>
</evidence>
<sequence length="37" mass="4504">MRFFNILERNVFHGELYVIIKPKLRSRLGYAFFTTLI</sequence>
<gene>
    <name evidence="1" type="ordered locus">LGAS_1258</name>
</gene>
<dbReference type="EMBL" id="CP000413">
    <property type="protein sequence ID" value="ABJ60624.1"/>
    <property type="molecule type" value="Genomic_DNA"/>
</dbReference>
<accession>A0A805Z145</accession>
<dbReference type="KEGG" id="lga:LGAS_1258"/>
<organism evidence="1 2">
    <name type="scientific">Lactobacillus gasseri (strain ATCC 33323 / DSM 20243 / BCRC 14619 / CIP 102991 / JCM 1131 / KCTC 3163 / NCIMB 11718 / NCTC 13722 / AM63)</name>
    <dbReference type="NCBI Taxonomy" id="324831"/>
    <lineage>
        <taxon>Bacteria</taxon>
        <taxon>Bacillati</taxon>
        <taxon>Bacillota</taxon>
        <taxon>Bacilli</taxon>
        <taxon>Lactobacillales</taxon>
        <taxon>Lactobacillaceae</taxon>
        <taxon>Lactobacillus</taxon>
    </lineage>
</organism>